<dbReference type="GO" id="GO:0004672">
    <property type="term" value="F:protein kinase activity"/>
    <property type="evidence" value="ECO:0007669"/>
    <property type="project" value="InterPro"/>
</dbReference>
<dbReference type="EMBL" id="CAJNOR010000411">
    <property type="protein sequence ID" value="CAF0906321.1"/>
    <property type="molecule type" value="Genomic_DNA"/>
</dbReference>
<dbReference type="GO" id="GO:0005524">
    <property type="term" value="F:ATP binding"/>
    <property type="evidence" value="ECO:0007669"/>
    <property type="project" value="UniProtKB-KW"/>
</dbReference>
<feature type="region of interest" description="Disordered" evidence="5">
    <location>
        <begin position="249"/>
        <end position="281"/>
    </location>
</feature>
<evidence type="ECO:0000259" key="6">
    <source>
        <dbReference type="PROSITE" id="PS50011"/>
    </source>
</evidence>
<feature type="compositionally biased region" description="Polar residues" evidence="5">
    <location>
        <begin position="369"/>
        <end position="386"/>
    </location>
</feature>
<feature type="region of interest" description="Disordered" evidence="5">
    <location>
        <begin position="876"/>
        <end position="949"/>
    </location>
</feature>
<reference evidence="7" key="1">
    <citation type="submission" date="2021-02" db="EMBL/GenBank/DDBJ databases">
        <authorList>
            <person name="Nowell W R."/>
        </authorList>
    </citation>
    <scope>NUCLEOTIDE SEQUENCE</scope>
</reference>
<dbReference type="Gene3D" id="3.30.200.20">
    <property type="entry name" value="Phosphorylase Kinase, domain 1"/>
    <property type="match status" value="1"/>
</dbReference>
<comment type="caution">
    <text evidence="7">The sequence shown here is derived from an EMBL/GenBank/DDBJ whole genome shotgun (WGS) entry which is preliminary data.</text>
</comment>
<feature type="compositionally biased region" description="Polar residues" evidence="5">
    <location>
        <begin position="1741"/>
        <end position="1763"/>
    </location>
</feature>
<dbReference type="SUPFAM" id="SSF56112">
    <property type="entry name" value="Protein kinase-like (PK-like)"/>
    <property type="match status" value="1"/>
</dbReference>
<feature type="region of interest" description="Disordered" evidence="5">
    <location>
        <begin position="543"/>
        <end position="616"/>
    </location>
</feature>
<name>A0A814A263_ADIRI</name>
<dbReference type="InterPro" id="IPR050538">
    <property type="entry name" value="MAP_kinase_kinase_kinase"/>
</dbReference>
<protein>
    <recommendedName>
        <fullName evidence="6">Protein kinase domain-containing protein</fullName>
    </recommendedName>
</protein>
<dbReference type="Proteomes" id="UP000663828">
    <property type="component" value="Unassembled WGS sequence"/>
</dbReference>
<feature type="compositionally biased region" description="Polar residues" evidence="5">
    <location>
        <begin position="595"/>
        <end position="605"/>
    </location>
</feature>
<feature type="compositionally biased region" description="Polar residues" evidence="5">
    <location>
        <begin position="543"/>
        <end position="570"/>
    </location>
</feature>
<dbReference type="Gene3D" id="1.10.510.10">
    <property type="entry name" value="Transferase(Phosphotransferase) domain 1"/>
    <property type="match status" value="1"/>
</dbReference>
<evidence type="ECO:0000313" key="7">
    <source>
        <dbReference type="EMBL" id="CAF0906321.1"/>
    </source>
</evidence>
<dbReference type="Pfam" id="PF00069">
    <property type="entry name" value="Pkinase"/>
    <property type="match status" value="1"/>
</dbReference>
<evidence type="ECO:0000256" key="2">
    <source>
        <dbReference type="ARBA" id="ARBA00022741"/>
    </source>
</evidence>
<feature type="region of interest" description="Disordered" evidence="5">
    <location>
        <begin position="717"/>
        <end position="749"/>
    </location>
</feature>
<feature type="compositionally biased region" description="Acidic residues" evidence="5">
    <location>
        <begin position="718"/>
        <end position="727"/>
    </location>
</feature>
<feature type="compositionally biased region" description="Basic residues" evidence="5">
    <location>
        <begin position="571"/>
        <end position="580"/>
    </location>
</feature>
<dbReference type="PANTHER" id="PTHR48016">
    <property type="entry name" value="MAP KINASE KINASE KINASE SSK2-RELATED-RELATED"/>
    <property type="match status" value="1"/>
</dbReference>
<dbReference type="SMART" id="SM00220">
    <property type="entry name" value="S_TKc"/>
    <property type="match status" value="1"/>
</dbReference>
<feature type="compositionally biased region" description="Basic and acidic residues" evidence="5">
    <location>
        <begin position="1"/>
        <end position="12"/>
    </location>
</feature>
<feature type="compositionally biased region" description="Polar residues" evidence="5">
    <location>
        <begin position="218"/>
        <end position="237"/>
    </location>
</feature>
<keyword evidence="1" id="KW-0808">Transferase</keyword>
<feature type="region of interest" description="Disordered" evidence="5">
    <location>
        <begin position="1019"/>
        <end position="1046"/>
    </location>
</feature>
<keyword evidence="4" id="KW-0067">ATP-binding</keyword>
<feature type="compositionally biased region" description="Basic and acidic residues" evidence="5">
    <location>
        <begin position="202"/>
        <end position="216"/>
    </location>
</feature>
<evidence type="ECO:0000256" key="5">
    <source>
        <dbReference type="SAM" id="MobiDB-lite"/>
    </source>
</evidence>
<dbReference type="PROSITE" id="PS50011">
    <property type="entry name" value="PROTEIN_KINASE_DOM"/>
    <property type="match status" value="1"/>
</dbReference>
<feature type="region of interest" description="Disordered" evidence="5">
    <location>
        <begin position="361"/>
        <end position="386"/>
    </location>
</feature>
<dbReference type="InterPro" id="IPR011009">
    <property type="entry name" value="Kinase-like_dom_sf"/>
</dbReference>
<accession>A0A814A263</accession>
<keyword evidence="2" id="KW-0547">Nucleotide-binding</keyword>
<proteinExistence type="predicted"/>
<gene>
    <name evidence="7" type="ORF">XAT740_LOCUS8294</name>
</gene>
<feature type="compositionally biased region" description="Polar residues" evidence="5">
    <location>
        <begin position="404"/>
        <end position="423"/>
    </location>
</feature>
<feature type="compositionally biased region" description="Basic and acidic residues" evidence="5">
    <location>
        <begin position="928"/>
        <end position="937"/>
    </location>
</feature>
<feature type="region of interest" description="Disordered" evidence="5">
    <location>
        <begin position="1741"/>
        <end position="1771"/>
    </location>
</feature>
<organism evidence="7 8">
    <name type="scientific">Adineta ricciae</name>
    <name type="common">Rotifer</name>
    <dbReference type="NCBI Taxonomy" id="249248"/>
    <lineage>
        <taxon>Eukaryota</taxon>
        <taxon>Metazoa</taxon>
        <taxon>Spiralia</taxon>
        <taxon>Gnathifera</taxon>
        <taxon>Rotifera</taxon>
        <taxon>Eurotatoria</taxon>
        <taxon>Bdelloidea</taxon>
        <taxon>Adinetida</taxon>
        <taxon>Adinetidae</taxon>
        <taxon>Adineta</taxon>
    </lineage>
</organism>
<feature type="domain" description="Protein kinase" evidence="6">
    <location>
        <begin position="1839"/>
        <end position="2146"/>
    </location>
</feature>
<feature type="compositionally biased region" description="Low complexity" evidence="5">
    <location>
        <begin position="1019"/>
        <end position="1031"/>
    </location>
</feature>
<feature type="region of interest" description="Disordered" evidence="5">
    <location>
        <begin position="1"/>
        <end position="23"/>
    </location>
</feature>
<feature type="compositionally biased region" description="Polar residues" evidence="5">
    <location>
        <begin position="109"/>
        <end position="120"/>
    </location>
</feature>
<feature type="compositionally biased region" description="Acidic residues" evidence="5">
    <location>
        <begin position="893"/>
        <end position="915"/>
    </location>
</feature>
<feature type="region of interest" description="Disordered" evidence="5">
    <location>
        <begin position="160"/>
        <end position="237"/>
    </location>
</feature>
<keyword evidence="3" id="KW-0418">Kinase</keyword>
<dbReference type="InterPro" id="IPR000719">
    <property type="entry name" value="Prot_kinase_dom"/>
</dbReference>
<evidence type="ECO:0000256" key="3">
    <source>
        <dbReference type="ARBA" id="ARBA00022777"/>
    </source>
</evidence>
<sequence length="2162" mass="246707">MNPDTNEEKSPNHETPTVLDVQINPLTTMTSTPLFKPVDDKQEISLEGMNPDVIQPVTSKSSSLAVDVSSPTITISSLSDAHIDNRSVAAWVESTTIEAGPLALERSPSLPSTLIESGTTRSRRDSNVSTICDQQQSVNSDLLSSHTVSLSLDTQRSLSMLANDSPPNENNPKTKAPVNDDEDGEDMSMKFLPVPDSEDSEVDKKPEKDQPIKEDQTQFESRSPTTRDSQKKSTSVSFQPTVSFDAYLKPAVPHQRRRTSWVSNKPKPVPLQRSISSVSTAQPTSLHAQILRKQFQTALSMPNGALRSMSNSTRQSSSLSDHVFLSVSHTSSSIHSKDHHFLPIPSSSSVLSSDRNQSIISDASGRSGIESTNLETSTSDQLQSLSIDETNPFQRRLMLHRQQRACSVSTSSDETPSTQSLSSSDDEMDVFNTKMKDLRIDKEKQKRPLDKRRNVLKQLMWLLEKKTTIYARHGLGQRTITSPSKQTPQKSTVNSLAELCSSFRSKQESELPSKTAQHTDNKSNILATQMSYIDPMTQSCTSIRSAHSDSSATASVTNLQSSPRSITSSYQRKRSMHRRYPNSLPITMRERKNSFNKSDQQTTSQTEDESKSASTRRVENILNQHLIMINRILSNYSFQVNMQYTLQNASFRDFVCTRLHDYAHQTVVNQRYSKAETKTFIDLITNFQMNRAHHYAFLIDNMKELLTTNNDVLHVFDEQQDDGDGDGDNISKDGHVASNESSCTSSPSLGRYLSTDSKSEILSHAHQSYLDHPLRSFRTLSPEYIQDCAQTENDLKKIFDLADEQYTFYCLNHIDCDETDESLVAFHQRFDALFVWFNLYYELTISVKKLSGLLRCDDCDDWPKLHFRSITTSRERRAKRADENKSDFFTTSEESDDEESEEENDNESESEDSWDSDIIPKTYWPEEPPDHSSHLEISEQSPLSETGPHVKKLTRTACYRNFVYYMDKRSYQVKYDGLARTLIERVAPVLLKTRLALLQTTEQQKIKIKQALANFMTSDSGSSQSNSLGNNDEIDDELVDTDNPATASSTNNINIGELTIEKWLLHVLKSCSTMKTICSHTDEMFKHNWLELHDQLGLPSLLPLYFFIINVLLDVMNECLRLYDKPPINSDTLEIDSLCRQQLVREAKLILRDALASRLYTIRMMEQFISHRQLIDELAEFDENTVKLYTHYKQCLNTVCINRMFGTQEDEDINMNNEGNLVQYHFVDEETSELIKEYYFARDLTVTLENRSEIRDLCLDFCALTQRILDQLKEALNGKTENYYQVFAVDMSETSNMMDGCYSADVAHESVKVPTFYASASVPPDLICNDVTICDASVSFSDQKKNDIISSTREFRRDFDTIKQRATRACHLAKALIDVHDFSIAVEFKCFSHSDLWQQLRQNSYTQVKIYINKHSIEDFDNLFIFVPPWLSTDKKQVENLLSVICTQQVQFDETTQNSSPSYMVFVPKKYYQRQNMRWSGDVLFIQPSEVTKLALNLTELKSLHLVVNRSDQWAKAAHLFHSHIGLTSIQLIRRLPRDEGIRSTFDQLPEYIERLSIELTNLVRTLNTIWDQDSTKIYLTEIVKFDERTIESKLVDLVLYVYNSGFDLFRLLYDLIPNICPKEDDEIFEKFVKTMNEFFCEWCKCVTKKFKHISGQQARTAKYKVFRPKWAAPGIVFLRFLAKSTHLQLLAEEDYRKLLREMPAALDALYGNPKDSLTFPALKEKDTSLINDNQYQNIGFVRSNSSSSTNLGRPRNSSSASGHQRAPSGGRLQDLFASTVLSPRDRITQKIKHLENDLEKKFRERKQIGRIFDATTVNGGSTPDPVISLKTRNIDFPWRRGTRIGQGGAGVAFRAVNSSNGSIVCMKEILLSSIASRSLPNAYPEKLRRIAEEIDMIMSINHPNIVRYFGIEKYKRTIYICMEYCIATVNEFLNDIRAFQKRARIKRETSVFWTDSSEQDDSLSNDDIRLNSSLDVNEHVRGFVKQLLNALMVLHENNIVHCDVKGDNIFIANEDGKYIVKLGDFNLSHRLELESPSTDGSDARSTQKGTIYFKPPEPEYVYKSDIWALGCTIIEMLTGKLPWTNVTRPLEDQIYIQNQLLLKKGPPIPDELKKQTEAYEFIELCLKPNLEERRSARELLAHAYPRVRTGKKCSPPSANAA</sequence>
<evidence type="ECO:0000313" key="8">
    <source>
        <dbReference type="Proteomes" id="UP000663828"/>
    </source>
</evidence>
<dbReference type="PROSITE" id="PS00108">
    <property type="entry name" value="PROTEIN_KINASE_ST"/>
    <property type="match status" value="1"/>
</dbReference>
<feature type="compositionally biased region" description="Polar residues" evidence="5">
    <location>
        <begin position="160"/>
        <end position="173"/>
    </location>
</feature>
<feature type="region of interest" description="Disordered" evidence="5">
    <location>
        <begin position="108"/>
        <end position="128"/>
    </location>
</feature>
<evidence type="ECO:0000256" key="1">
    <source>
        <dbReference type="ARBA" id="ARBA00022679"/>
    </source>
</evidence>
<feature type="region of interest" description="Disordered" evidence="5">
    <location>
        <begin position="401"/>
        <end position="426"/>
    </location>
</feature>
<keyword evidence="8" id="KW-1185">Reference proteome</keyword>
<feature type="compositionally biased region" description="Polar residues" evidence="5">
    <location>
        <begin position="738"/>
        <end position="748"/>
    </location>
</feature>
<dbReference type="InterPro" id="IPR008271">
    <property type="entry name" value="Ser/Thr_kinase_AS"/>
</dbReference>
<dbReference type="PANTHER" id="PTHR48016:SF56">
    <property type="entry name" value="MAPKK KINASE"/>
    <property type="match status" value="1"/>
</dbReference>
<evidence type="ECO:0000256" key="4">
    <source>
        <dbReference type="ARBA" id="ARBA00022840"/>
    </source>
</evidence>